<dbReference type="Proteomes" id="UP000320461">
    <property type="component" value="Unassembled WGS sequence"/>
</dbReference>
<dbReference type="AlphaFoldDB" id="A0A4Y3KJ53"/>
<evidence type="ECO:0000313" key="5">
    <source>
        <dbReference type="EMBL" id="GEA84441.1"/>
    </source>
</evidence>
<dbReference type="InterPro" id="IPR036129">
    <property type="entry name" value="Glycerate_kinase_sf"/>
</dbReference>
<dbReference type="Gene3D" id="3.90.1510.10">
    <property type="entry name" value="Glycerate kinase, domain 2"/>
    <property type="match status" value="1"/>
</dbReference>
<evidence type="ECO:0000256" key="2">
    <source>
        <dbReference type="ARBA" id="ARBA00022679"/>
    </source>
</evidence>
<dbReference type="GO" id="GO:0031388">
    <property type="term" value="P:organic acid phosphorylation"/>
    <property type="evidence" value="ECO:0007669"/>
    <property type="project" value="UniProtKB-UniRule"/>
</dbReference>
<sequence length="399" mass="39913">MRVVHVLVAPDCFGSSLTSAQAAAAIAEAWRETCPHDDVRVCPLSDGGPGFVQTLQATLGGELVAVSVDGPLGVPAPAALLVVDHPVTGRTAYVESAHAVGLALVPDDRRDPTRTTSRGLGTLLAAARATGARRVVVGLGGSGTNDAGAGLLVGLGLPDERGVLATGGGALVDVRPDDLAGLAALRADWREVELLVATDVDVPLLGLQGASAGFAPQKGATPEQAQSLERALATFSRIAVGALGDALRPDLLAAPGPARSAATRLTHAPGAGAAGGLGFGLSLLGGRLVPGAALVADAVGLDTRIAAADLVVTGEGRFDWQSLHGKVASLVAERAMPHAVPAIVVAGQVEIGRREISAAGLAGAYAVAERPDEVSLALADPVGTLAARARRVARTWSPA</sequence>
<dbReference type="GO" id="GO:0008887">
    <property type="term" value="F:glycerate kinase activity"/>
    <property type="evidence" value="ECO:0007669"/>
    <property type="project" value="UniProtKB-UniRule"/>
</dbReference>
<dbReference type="Pfam" id="PF02595">
    <property type="entry name" value="Gly_kinase"/>
    <property type="match status" value="1"/>
</dbReference>
<evidence type="ECO:0000313" key="6">
    <source>
        <dbReference type="Proteomes" id="UP000320461"/>
    </source>
</evidence>
<dbReference type="NCBIfam" id="TIGR00045">
    <property type="entry name" value="glycerate kinase"/>
    <property type="match status" value="1"/>
</dbReference>
<accession>A0A4Y3KJ53</accession>
<name>A0A4Y3KJ53_9CELL</name>
<dbReference type="RefSeq" id="WP_141370244.1">
    <property type="nucleotide sequence ID" value="NZ_BJLQ01000014.1"/>
</dbReference>
<organism evidence="5 6">
    <name type="scientific">Cellulomonas gelida</name>
    <dbReference type="NCBI Taxonomy" id="1712"/>
    <lineage>
        <taxon>Bacteria</taxon>
        <taxon>Bacillati</taxon>
        <taxon>Actinomycetota</taxon>
        <taxon>Actinomycetes</taxon>
        <taxon>Micrococcales</taxon>
        <taxon>Cellulomonadaceae</taxon>
        <taxon>Cellulomonas</taxon>
    </lineage>
</organism>
<dbReference type="PANTHER" id="PTHR21599:SF0">
    <property type="entry name" value="GLYCERATE KINASE"/>
    <property type="match status" value="1"/>
</dbReference>
<keyword evidence="3 4" id="KW-0418">Kinase</keyword>
<dbReference type="OrthoDB" id="9774290at2"/>
<dbReference type="Gene3D" id="3.40.50.10350">
    <property type="entry name" value="Glycerate kinase, domain 1"/>
    <property type="match status" value="1"/>
</dbReference>
<comment type="similarity">
    <text evidence="1 4">Belongs to the glycerate kinase type-1 family.</text>
</comment>
<gene>
    <name evidence="5" type="ORF">CGE01nite_16920</name>
</gene>
<reference evidence="5 6" key="1">
    <citation type="submission" date="2019-06" db="EMBL/GenBank/DDBJ databases">
        <title>Whole genome shotgun sequence of Cellulomonas gelida NBRC 3748.</title>
        <authorList>
            <person name="Hosoyama A."/>
            <person name="Uohara A."/>
            <person name="Ohji S."/>
            <person name="Ichikawa N."/>
        </authorList>
    </citation>
    <scope>NUCLEOTIDE SEQUENCE [LARGE SCALE GENOMIC DNA]</scope>
    <source>
        <strain evidence="5 6">NBRC 3748</strain>
    </source>
</reference>
<proteinExistence type="inferred from homology"/>
<dbReference type="InterPro" id="IPR018197">
    <property type="entry name" value="Glycerate_kinase_RE-like"/>
</dbReference>
<dbReference type="InterPro" id="IPR004381">
    <property type="entry name" value="Glycerate_kinase"/>
</dbReference>
<dbReference type="InterPro" id="IPR018193">
    <property type="entry name" value="Glyc_kinase_flavodox-like_fold"/>
</dbReference>
<dbReference type="PANTHER" id="PTHR21599">
    <property type="entry name" value="GLYCERATE KINASE"/>
    <property type="match status" value="1"/>
</dbReference>
<dbReference type="SUPFAM" id="SSF110738">
    <property type="entry name" value="Glycerate kinase I"/>
    <property type="match status" value="1"/>
</dbReference>
<keyword evidence="2 4" id="KW-0808">Transferase</keyword>
<dbReference type="EMBL" id="BJLQ01000014">
    <property type="protein sequence ID" value="GEA84441.1"/>
    <property type="molecule type" value="Genomic_DNA"/>
</dbReference>
<keyword evidence="6" id="KW-1185">Reference proteome</keyword>
<evidence type="ECO:0000256" key="3">
    <source>
        <dbReference type="ARBA" id="ARBA00022777"/>
    </source>
</evidence>
<evidence type="ECO:0000256" key="4">
    <source>
        <dbReference type="PIRNR" id="PIRNR006078"/>
    </source>
</evidence>
<dbReference type="PIRSF" id="PIRSF006078">
    <property type="entry name" value="GlxK"/>
    <property type="match status" value="1"/>
</dbReference>
<evidence type="ECO:0008006" key="7">
    <source>
        <dbReference type="Google" id="ProtNLM"/>
    </source>
</evidence>
<protein>
    <recommendedName>
        <fullName evidence="7">Glycerate kinase</fullName>
    </recommendedName>
</protein>
<comment type="caution">
    <text evidence="5">The sequence shown here is derived from an EMBL/GenBank/DDBJ whole genome shotgun (WGS) entry which is preliminary data.</text>
</comment>
<evidence type="ECO:0000256" key="1">
    <source>
        <dbReference type="ARBA" id="ARBA00006284"/>
    </source>
</evidence>